<sequence length="177" mass="19964">MKTITKYATMILCLGLSVPGVAMTAEEKADKDNRNPPGCLDTGYQFELKALHLLPEAAGAKQSLYFFFNTLSQKINLYQMRDDESSRSLYLNHAINGRQWAALSSTEKEVKFICTVDDPKLRYGRVVDCSQSLKICEYTTVKYGLNNKGNFWLVKSNSRNAAVREVVRYGIIPAMTM</sequence>
<evidence type="ECO:0000313" key="3">
    <source>
        <dbReference type="Proteomes" id="UP000054773"/>
    </source>
</evidence>
<evidence type="ECO:0000313" key="2">
    <source>
        <dbReference type="EMBL" id="KTC99529.1"/>
    </source>
</evidence>
<comment type="caution">
    <text evidence="2">The sequence shown here is derived from an EMBL/GenBank/DDBJ whole genome shotgun (WGS) entry which is preliminary data.</text>
</comment>
<organism evidence="2 3">
    <name type="scientific">Legionella erythra</name>
    <dbReference type="NCBI Taxonomy" id="448"/>
    <lineage>
        <taxon>Bacteria</taxon>
        <taxon>Pseudomonadati</taxon>
        <taxon>Pseudomonadota</taxon>
        <taxon>Gammaproteobacteria</taxon>
        <taxon>Legionellales</taxon>
        <taxon>Legionellaceae</taxon>
        <taxon>Legionella</taxon>
    </lineage>
</organism>
<name>A0A0W0TV88_LEGER</name>
<reference evidence="2 3" key="1">
    <citation type="submission" date="2015-11" db="EMBL/GenBank/DDBJ databases">
        <title>Genomic analysis of 38 Legionella species identifies large and diverse effector repertoires.</title>
        <authorList>
            <person name="Burstein D."/>
            <person name="Amaro F."/>
            <person name="Zusman T."/>
            <person name="Lifshitz Z."/>
            <person name="Cohen O."/>
            <person name="Gilbert J.A."/>
            <person name="Pupko T."/>
            <person name="Shuman H.A."/>
            <person name="Segal G."/>
        </authorList>
    </citation>
    <scope>NUCLEOTIDE SEQUENCE [LARGE SCALE GENOMIC DNA]</scope>
    <source>
        <strain evidence="2 3">SE-32A-C8</strain>
    </source>
</reference>
<dbReference type="OrthoDB" id="5644080at2"/>
<dbReference type="Proteomes" id="UP000054773">
    <property type="component" value="Unassembled WGS sequence"/>
</dbReference>
<feature type="chain" id="PRO_5006913498" evidence="1">
    <location>
        <begin position="25"/>
        <end position="177"/>
    </location>
</feature>
<dbReference type="RefSeq" id="WP_058525604.1">
    <property type="nucleotide sequence ID" value="NZ_CAAAHY010000001.1"/>
</dbReference>
<proteinExistence type="predicted"/>
<keyword evidence="3" id="KW-1185">Reference proteome</keyword>
<protein>
    <submittedName>
        <fullName evidence="2">Enhanced entry protein EnhB</fullName>
    </submittedName>
</protein>
<feature type="signal peptide" evidence="1">
    <location>
        <begin position="1"/>
        <end position="24"/>
    </location>
</feature>
<dbReference type="EMBL" id="LNYA01000003">
    <property type="protein sequence ID" value="KTC99529.1"/>
    <property type="molecule type" value="Genomic_DNA"/>
</dbReference>
<evidence type="ECO:0000256" key="1">
    <source>
        <dbReference type="SAM" id="SignalP"/>
    </source>
</evidence>
<dbReference type="PATRIC" id="fig|448.7.peg.447"/>
<accession>A0A0W0TV88</accession>
<dbReference type="STRING" id="448.Lery_0430"/>
<keyword evidence="1" id="KW-0732">Signal</keyword>
<dbReference type="AlphaFoldDB" id="A0A0W0TV88"/>
<gene>
    <name evidence="2" type="primary">enhB_1</name>
    <name evidence="2" type="ORF">Lery_0430</name>
</gene>